<reference evidence="2 3" key="1">
    <citation type="journal article" date="2016" name="Nat. Commun.">
        <title>Thousands of microbial genomes shed light on interconnected biogeochemical processes in an aquifer system.</title>
        <authorList>
            <person name="Anantharaman K."/>
            <person name="Brown C.T."/>
            <person name="Hug L.A."/>
            <person name="Sharon I."/>
            <person name="Castelle C.J."/>
            <person name="Probst A.J."/>
            <person name="Thomas B.C."/>
            <person name="Singh A."/>
            <person name="Wilkins M.J."/>
            <person name="Karaoz U."/>
            <person name="Brodie E.L."/>
            <person name="Williams K.H."/>
            <person name="Hubbard S.S."/>
            <person name="Banfield J.F."/>
        </authorList>
    </citation>
    <scope>NUCLEOTIDE SEQUENCE [LARGE SCALE GENOMIC DNA]</scope>
</reference>
<evidence type="ECO:0000313" key="3">
    <source>
        <dbReference type="Proteomes" id="UP000178175"/>
    </source>
</evidence>
<protein>
    <recommendedName>
        <fullName evidence="4">Plasmid stabilization protein</fullName>
    </recommendedName>
</protein>
<dbReference type="EMBL" id="MHVR01000010">
    <property type="protein sequence ID" value="OHA96154.1"/>
    <property type="molecule type" value="Genomic_DNA"/>
</dbReference>
<keyword evidence="1" id="KW-1277">Toxin-antitoxin system</keyword>
<organism evidence="2 3">
    <name type="scientific">Candidatus Zambryskibacteria bacterium RIFCSPHIGHO2_02_FULL_43_14</name>
    <dbReference type="NCBI Taxonomy" id="1802748"/>
    <lineage>
        <taxon>Bacteria</taxon>
        <taxon>Candidatus Zambryskiibacteriota</taxon>
    </lineage>
</organism>
<dbReference type="InterPro" id="IPR035093">
    <property type="entry name" value="RelE/ParE_toxin_dom_sf"/>
</dbReference>
<gene>
    <name evidence="2" type="ORF">A3C70_03515</name>
</gene>
<evidence type="ECO:0000313" key="2">
    <source>
        <dbReference type="EMBL" id="OHA96154.1"/>
    </source>
</evidence>
<name>A0A1G2TFT4_9BACT</name>
<comment type="caution">
    <text evidence="2">The sequence shown here is derived from an EMBL/GenBank/DDBJ whole genome shotgun (WGS) entry which is preliminary data.</text>
</comment>
<sequence length="86" mass="10363">MISVAYTPKFVRQFKKLDDFLQKEVIEKFDLFIKNPNNPSLKIHRLHGKFDDCWAFSIDYRYRAIFKHLSRVEIIMIAIGDHDVYK</sequence>
<dbReference type="AlphaFoldDB" id="A0A1G2TFT4"/>
<dbReference type="SUPFAM" id="SSF143011">
    <property type="entry name" value="RelE-like"/>
    <property type="match status" value="1"/>
</dbReference>
<evidence type="ECO:0000256" key="1">
    <source>
        <dbReference type="ARBA" id="ARBA00022649"/>
    </source>
</evidence>
<accession>A0A1G2TFT4</accession>
<proteinExistence type="predicted"/>
<dbReference type="InterPro" id="IPR007712">
    <property type="entry name" value="RelE/ParE_toxin"/>
</dbReference>
<dbReference type="Proteomes" id="UP000178175">
    <property type="component" value="Unassembled WGS sequence"/>
</dbReference>
<dbReference type="Gene3D" id="3.30.2310.20">
    <property type="entry name" value="RelE-like"/>
    <property type="match status" value="1"/>
</dbReference>
<dbReference type="Pfam" id="PF05016">
    <property type="entry name" value="ParE_toxin"/>
    <property type="match status" value="1"/>
</dbReference>
<dbReference type="NCBIfam" id="TIGR02385">
    <property type="entry name" value="RelE_StbE"/>
    <property type="match status" value="1"/>
</dbReference>
<evidence type="ECO:0008006" key="4">
    <source>
        <dbReference type="Google" id="ProtNLM"/>
    </source>
</evidence>